<keyword evidence="2" id="KW-1185">Reference proteome</keyword>
<dbReference type="Proteomes" id="UP000000935">
    <property type="component" value="Plasmid pBM600"/>
</dbReference>
<dbReference type="AlphaFoldDB" id="D5E3S0"/>
<evidence type="ECO:0000313" key="2">
    <source>
        <dbReference type="Proteomes" id="UP000000935"/>
    </source>
</evidence>
<evidence type="ECO:0000313" key="1">
    <source>
        <dbReference type="EMBL" id="ADE72445.1"/>
    </source>
</evidence>
<geneLocation type="plasmid" evidence="1 2">
    <name>pBM600</name>
</geneLocation>
<sequence length="65" mass="7430">MGDNHFQEAHNSNDINFTQKQRYRVITGAFNDKVTANQIAAEIKERYGLTVYVIPEQVKRSSSSL</sequence>
<accession>D5E3S0</accession>
<name>D5E3S0_PRIM1</name>
<gene>
    <name evidence="1" type="ordered locus">BMQ_pBM60012</name>
</gene>
<dbReference type="HOGENOM" id="CLU_2840702_0_0_9"/>
<protein>
    <recommendedName>
        <fullName evidence="3">SPOR domain-containing protein</fullName>
    </recommendedName>
</protein>
<proteinExistence type="predicted"/>
<dbReference type="RefSeq" id="WP_013060418.1">
    <property type="nucleotide sequence ID" value="NC_014031.1"/>
</dbReference>
<dbReference type="EMBL" id="CP001989">
    <property type="protein sequence ID" value="ADE72445.1"/>
    <property type="molecule type" value="Genomic_DNA"/>
</dbReference>
<organism evidence="1 2">
    <name type="scientific">Priestia megaterium (strain ATCC 12872 / QMB1551)</name>
    <name type="common">Bacillus megaterium</name>
    <dbReference type="NCBI Taxonomy" id="545693"/>
    <lineage>
        <taxon>Bacteria</taxon>
        <taxon>Bacillati</taxon>
        <taxon>Bacillota</taxon>
        <taxon>Bacilli</taxon>
        <taxon>Bacillales</taxon>
        <taxon>Bacillaceae</taxon>
        <taxon>Priestia</taxon>
    </lineage>
</organism>
<evidence type="ECO:0008006" key="3">
    <source>
        <dbReference type="Google" id="ProtNLM"/>
    </source>
</evidence>
<keyword evidence="1" id="KW-0614">Plasmid</keyword>
<reference evidence="1 2" key="1">
    <citation type="journal article" date="2011" name="J. Bacteriol.">
        <title>Genome sequences of the biotechnologically important Bacillus megaterium strains QM B1551 and DSM319.</title>
        <authorList>
            <person name="Eppinger M."/>
            <person name="Bunk B."/>
            <person name="Johns M.A."/>
            <person name="Edirisinghe J.N."/>
            <person name="Kutumbaka K.K."/>
            <person name="Koenig S.S."/>
            <person name="Huot Creasy H."/>
            <person name="Rosovitz M.J."/>
            <person name="Riley D.R."/>
            <person name="Daugherty S."/>
            <person name="Martin M."/>
            <person name="Elbourne L.D."/>
            <person name="Paulsen I."/>
            <person name="Biedendieck R."/>
            <person name="Braun C."/>
            <person name="Grayburn S."/>
            <person name="Dhingra S."/>
            <person name="Lukyanchuk V."/>
            <person name="Ball B."/>
            <person name="Ul-Qamar R."/>
            <person name="Seibel J."/>
            <person name="Bremer E."/>
            <person name="Jahn D."/>
            <person name="Ravel J."/>
            <person name="Vary P.S."/>
        </authorList>
    </citation>
    <scope>NUCLEOTIDE SEQUENCE [LARGE SCALE GENOMIC DNA]</scope>
    <source>
        <strain evidence="2">ATCC 12872 / QMB1551</strain>
        <plasmid evidence="1">pBM600</plasmid>
    </source>
</reference>
<dbReference type="KEGG" id="bmq:BMQ_pBM60012"/>